<dbReference type="AlphaFoldDB" id="A0AAE0T2S8"/>
<evidence type="ECO:0000313" key="2">
    <source>
        <dbReference type="EMBL" id="KAK3602329.1"/>
    </source>
</evidence>
<dbReference type="Proteomes" id="UP001195483">
    <property type="component" value="Unassembled WGS sequence"/>
</dbReference>
<proteinExistence type="predicted"/>
<gene>
    <name evidence="2" type="ORF">CHS0354_007122</name>
</gene>
<accession>A0AAE0T2S8</accession>
<evidence type="ECO:0000313" key="3">
    <source>
        <dbReference type="Proteomes" id="UP001195483"/>
    </source>
</evidence>
<organism evidence="2 3">
    <name type="scientific">Potamilus streckersoni</name>
    <dbReference type="NCBI Taxonomy" id="2493646"/>
    <lineage>
        <taxon>Eukaryota</taxon>
        <taxon>Metazoa</taxon>
        <taxon>Spiralia</taxon>
        <taxon>Lophotrochozoa</taxon>
        <taxon>Mollusca</taxon>
        <taxon>Bivalvia</taxon>
        <taxon>Autobranchia</taxon>
        <taxon>Heteroconchia</taxon>
        <taxon>Palaeoheterodonta</taxon>
        <taxon>Unionida</taxon>
        <taxon>Unionoidea</taxon>
        <taxon>Unionidae</taxon>
        <taxon>Ambleminae</taxon>
        <taxon>Lampsilini</taxon>
        <taxon>Potamilus</taxon>
    </lineage>
</organism>
<feature type="compositionally biased region" description="Basic and acidic residues" evidence="1">
    <location>
        <begin position="135"/>
        <end position="144"/>
    </location>
</feature>
<sequence>MSEPVKDNTEKVIYTSPEEKDIIMENNTSKEEKWQDGQIITAQKSQKFQLIERDIAPYFILEEPHIDGKKSPETVECQNSQENKTIEETLSTSLDQPHEEKLDMDMSTPHMTLKRKRAASTPKVPSESEIPEMIGEPRQELPTR</sequence>
<dbReference type="EMBL" id="JAEAOA010000480">
    <property type="protein sequence ID" value="KAK3602329.1"/>
    <property type="molecule type" value="Genomic_DNA"/>
</dbReference>
<feature type="compositionally biased region" description="Polar residues" evidence="1">
    <location>
        <begin position="77"/>
        <end position="95"/>
    </location>
</feature>
<reference evidence="2" key="3">
    <citation type="submission" date="2023-05" db="EMBL/GenBank/DDBJ databases">
        <authorList>
            <person name="Smith C.H."/>
        </authorList>
    </citation>
    <scope>NUCLEOTIDE SEQUENCE</scope>
    <source>
        <strain evidence="2">CHS0354</strain>
        <tissue evidence="2">Mantle</tissue>
    </source>
</reference>
<keyword evidence="3" id="KW-1185">Reference proteome</keyword>
<comment type="caution">
    <text evidence="2">The sequence shown here is derived from an EMBL/GenBank/DDBJ whole genome shotgun (WGS) entry which is preliminary data.</text>
</comment>
<reference evidence="2" key="2">
    <citation type="journal article" date="2021" name="Genome Biol. Evol.">
        <title>Developing a high-quality reference genome for a parasitic bivalve with doubly uniparental inheritance (Bivalvia: Unionida).</title>
        <authorList>
            <person name="Smith C.H."/>
        </authorList>
    </citation>
    <scope>NUCLEOTIDE SEQUENCE</scope>
    <source>
        <strain evidence="2">CHS0354</strain>
        <tissue evidence="2">Mantle</tissue>
    </source>
</reference>
<feature type="region of interest" description="Disordered" evidence="1">
    <location>
        <begin position="77"/>
        <end position="144"/>
    </location>
</feature>
<evidence type="ECO:0000256" key="1">
    <source>
        <dbReference type="SAM" id="MobiDB-lite"/>
    </source>
</evidence>
<name>A0AAE0T2S8_9BIVA</name>
<protein>
    <submittedName>
        <fullName evidence="2">Uncharacterized protein</fullName>
    </submittedName>
</protein>
<reference evidence="2" key="1">
    <citation type="journal article" date="2021" name="Genome Biol. Evol.">
        <title>A High-Quality Reference Genome for a Parasitic Bivalve with Doubly Uniparental Inheritance (Bivalvia: Unionida).</title>
        <authorList>
            <person name="Smith C.H."/>
        </authorList>
    </citation>
    <scope>NUCLEOTIDE SEQUENCE</scope>
    <source>
        <strain evidence="2">CHS0354</strain>
    </source>
</reference>